<dbReference type="OrthoDB" id="9179784at2"/>
<dbReference type="RefSeq" id="WP_141517258.1">
    <property type="nucleotide sequence ID" value="NZ_VICE01000022.1"/>
</dbReference>
<reference evidence="1 2" key="1">
    <citation type="submission" date="2019-06" db="EMBL/GenBank/DDBJ databases">
        <title>Lysobacter alkalisoli sp. nov. isolated from saline soil.</title>
        <authorList>
            <person name="Sun J.-Q."/>
            <person name="Xu L."/>
        </authorList>
    </citation>
    <scope>NUCLEOTIDE SEQUENCE [LARGE SCALE GENOMIC DNA]</scope>
    <source>
        <strain evidence="1 2">JCM 31130</strain>
    </source>
</reference>
<keyword evidence="2" id="KW-1185">Reference proteome</keyword>
<dbReference type="Proteomes" id="UP000318212">
    <property type="component" value="Unassembled WGS sequence"/>
</dbReference>
<name>A0A508ANF3_9GAMM</name>
<protein>
    <submittedName>
        <fullName evidence="1">Glycosyltransferase family 1 protein</fullName>
    </submittedName>
</protein>
<dbReference type="Gene3D" id="3.40.50.2000">
    <property type="entry name" value="Glycogen Phosphorylase B"/>
    <property type="match status" value="1"/>
</dbReference>
<organism evidence="1 2">
    <name type="scientific">Marilutibacter aestuarii</name>
    <dbReference type="NCBI Taxonomy" id="1706195"/>
    <lineage>
        <taxon>Bacteria</taxon>
        <taxon>Pseudomonadati</taxon>
        <taxon>Pseudomonadota</taxon>
        <taxon>Gammaproteobacteria</taxon>
        <taxon>Lysobacterales</taxon>
        <taxon>Lysobacteraceae</taxon>
        <taxon>Marilutibacter</taxon>
    </lineage>
</organism>
<accession>A0A508ANF3</accession>
<evidence type="ECO:0000313" key="1">
    <source>
        <dbReference type="EMBL" id="TQD51007.1"/>
    </source>
</evidence>
<dbReference type="EMBL" id="VICE01000022">
    <property type="protein sequence ID" value="TQD51007.1"/>
    <property type="molecule type" value="Genomic_DNA"/>
</dbReference>
<dbReference type="Pfam" id="PF13692">
    <property type="entry name" value="Glyco_trans_1_4"/>
    <property type="match status" value="1"/>
</dbReference>
<sequence length="824" mass="91862">MPPIVLVDPALGRTGAHNRGFAELFASWIQVGGILANVRMEEALRSSLGRQLALVEARFDVDFYALAGKQGGVAHHWDWVFGLSLGYRQALEVALERWPSGPLRILYHTLSWEHAAALSLALHALGPRGDRLQHIALLMYSPGVDCEGRSLDAGKAMNFRLAFDALRGAGDVRLYASCGEYSEAYRHLLGLPSPLDIHPCFLGNWDLPSARVRNARERVILYLGEVKQDKGALELPDRLRRELAASRGKRQFLLQFSSVRTDAARQLLSELHDIARGRDDVRIHEGFWSDEQLVEVLSGSGVLRLDYDAPAYAHKTSGLLWLAAWHRLDVTVPAGSWLEREALRLGMNILPSDAPIGEAGDLARVPRVPNAYFARIFTPFRSWLEALPAPASRGGRASDTSDFPRIDDARDGGMDVVLFWKQNDSTVYGRRNDMVAKYLASRPDVRTVLVVDAPISEARLESFDRVSDPSRHDRLIAERTRAKQESRLDRGKIRHAVFVHEGGEYAFDEQDRPRAAFLDAYEGFLRALFLRSGIDPANSLFWVYPRNFSIEPLIDRFHPRHLVVDVVDDHRAWPGVEPAEKHRLARHYQGLMKRADRVLVNCESVLQAMEELGGTPRLVPNGCDMPLPGGLLAHAPAAGTTGRVLPDFDGQVLGYVGNLESKIDVDLLDRLAHRFPRCRIVLVGSTHANPDVLRLSRHSNIVFPGVVPYDELGPWLARMDLGIIPHLRSELTRHMNPLKAFVYLANGVPVVSTDVPNVEPIPGLLAVASDTQAFLETVEQWLERPRPPRSRFTAVAARVSWEARLGGVVDGLAPSDRRMEEAAR</sequence>
<dbReference type="AlphaFoldDB" id="A0A508ANF3"/>
<keyword evidence="1" id="KW-0808">Transferase</keyword>
<gene>
    <name evidence="1" type="ORF">FKV25_02695</name>
</gene>
<dbReference type="GO" id="GO:0016740">
    <property type="term" value="F:transferase activity"/>
    <property type="evidence" value="ECO:0007669"/>
    <property type="project" value="UniProtKB-KW"/>
</dbReference>
<evidence type="ECO:0000313" key="2">
    <source>
        <dbReference type="Proteomes" id="UP000318212"/>
    </source>
</evidence>
<dbReference type="SUPFAM" id="SSF53756">
    <property type="entry name" value="UDP-Glycosyltransferase/glycogen phosphorylase"/>
    <property type="match status" value="1"/>
</dbReference>
<proteinExistence type="predicted"/>
<comment type="caution">
    <text evidence="1">The sequence shown here is derived from an EMBL/GenBank/DDBJ whole genome shotgun (WGS) entry which is preliminary data.</text>
</comment>